<sequence>MPRSLTMSEAASVLGRARRLLVIGNSGAGKSTLAQKIAASRGLRYLSHDRDIRWLPGWQVRDRAEQRARTAELVAGEAWIMCGTTVSSFDLRVPRAELVIWMRPTRGRALWQLARRVIAYRGSVRPDMAEGCPEKWPDAEFLRWIWTFERVQAPKIEAGLALHGPEVPLVTLSGPRAADRLLTLAGL</sequence>
<evidence type="ECO:0000313" key="1">
    <source>
        <dbReference type="EMBL" id="MFD1343328.1"/>
    </source>
</evidence>
<dbReference type="InterPro" id="IPR052922">
    <property type="entry name" value="Cytidylate_Kinase-2"/>
</dbReference>
<dbReference type="SUPFAM" id="SSF52540">
    <property type="entry name" value="P-loop containing nucleoside triphosphate hydrolases"/>
    <property type="match status" value="1"/>
</dbReference>
<dbReference type="RefSeq" id="WP_386804194.1">
    <property type="nucleotide sequence ID" value="NZ_JBHTMU010000022.1"/>
</dbReference>
<keyword evidence="2" id="KW-1185">Reference proteome</keyword>
<accession>A0ABW3ZK67</accession>
<proteinExistence type="predicted"/>
<evidence type="ECO:0000313" key="2">
    <source>
        <dbReference type="Proteomes" id="UP001597135"/>
    </source>
</evidence>
<comment type="caution">
    <text evidence="1">The sequence shown here is derived from an EMBL/GenBank/DDBJ whole genome shotgun (WGS) entry which is preliminary data.</text>
</comment>
<name>A0ABW3ZK67_9RHOB</name>
<dbReference type="Proteomes" id="UP001597135">
    <property type="component" value="Unassembled WGS sequence"/>
</dbReference>
<dbReference type="PANTHER" id="PTHR37816">
    <property type="entry name" value="YALI0E33011P"/>
    <property type="match status" value="1"/>
</dbReference>
<reference evidence="2" key="1">
    <citation type="journal article" date="2019" name="Int. J. Syst. Evol. Microbiol.">
        <title>The Global Catalogue of Microorganisms (GCM) 10K type strain sequencing project: providing services to taxonomists for standard genome sequencing and annotation.</title>
        <authorList>
            <consortium name="The Broad Institute Genomics Platform"/>
            <consortium name="The Broad Institute Genome Sequencing Center for Infectious Disease"/>
            <person name="Wu L."/>
            <person name="Ma J."/>
        </authorList>
    </citation>
    <scope>NUCLEOTIDE SEQUENCE [LARGE SCALE GENOMIC DNA]</scope>
    <source>
        <strain evidence="2">CCUG 62953</strain>
    </source>
</reference>
<dbReference type="InterPro" id="IPR027417">
    <property type="entry name" value="P-loop_NTPase"/>
</dbReference>
<dbReference type="EMBL" id="JBHTMU010000022">
    <property type="protein sequence ID" value="MFD1343328.1"/>
    <property type="molecule type" value="Genomic_DNA"/>
</dbReference>
<organism evidence="1 2">
    <name type="scientific">Litorisediminicola beolgyonensis</name>
    <dbReference type="NCBI Taxonomy" id="1173614"/>
    <lineage>
        <taxon>Bacteria</taxon>
        <taxon>Pseudomonadati</taxon>
        <taxon>Pseudomonadota</taxon>
        <taxon>Alphaproteobacteria</taxon>
        <taxon>Rhodobacterales</taxon>
        <taxon>Paracoccaceae</taxon>
        <taxon>Litorisediminicola</taxon>
    </lineage>
</organism>
<protein>
    <recommendedName>
        <fullName evidence="3">AAA family ATPase</fullName>
    </recommendedName>
</protein>
<gene>
    <name evidence="1" type="ORF">ACFQ4E_12945</name>
</gene>
<dbReference type="Gene3D" id="3.40.50.300">
    <property type="entry name" value="P-loop containing nucleotide triphosphate hydrolases"/>
    <property type="match status" value="1"/>
</dbReference>
<evidence type="ECO:0008006" key="3">
    <source>
        <dbReference type="Google" id="ProtNLM"/>
    </source>
</evidence>
<dbReference type="PANTHER" id="PTHR37816:SF1">
    <property type="entry name" value="TOXIN"/>
    <property type="match status" value="1"/>
</dbReference>